<dbReference type="HOGENOM" id="CLU_2054196_0_0_1"/>
<accession>M4B8S5</accession>
<evidence type="ECO:0000313" key="1">
    <source>
        <dbReference type="EnsemblProtists" id="HpaP802682"/>
    </source>
</evidence>
<name>M4B8S5_HYAAE</name>
<dbReference type="VEuPathDB" id="FungiDB:HpaG802682"/>
<sequence length="120" mass="14367">MFTSPFQGQLPTIMVSRFVLGYPTVPSKLDERIVCTPYQRVLRLHWIWRVEEVATVRRLAEWWDSWKMRLRISLLSPTKAARQRMTRSYKQRLRRLYERLDDALLADPAEALQNLHITEP</sequence>
<dbReference type="InParanoid" id="M4B8S5"/>
<keyword evidence="2" id="KW-1185">Reference proteome</keyword>
<evidence type="ECO:0000313" key="2">
    <source>
        <dbReference type="Proteomes" id="UP000011713"/>
    </source>
</evidence>
<proteinExistence type="predicted"/>
<dbReference type="Proteomes" id="UP000011713">
    <property type="component" value="Unassembled WGS sequence"/>
</dbReference>
<reference evidence="1" key="2">
    <citation type="submission" date="2015-06" db="UniProtKB">
        <authorList>
            <consortium name="EnsemblProtists"/>
        </authorList>
    </citation>
    <scope>IDENTIFICATION</scope>
    <source>
        <strain evidence="1">Emoy2</strain>
    </source>
</reference>
<reference evidence="2" key="1">
    <citation type="journal article" date="2010" name="Science">
        <title>Signatures of adaptation to obligate biotrophy in the Hyaloperonospora arabidopsidis genome.</title>
        <authorList>
            <person name="Baxter L."/>
            <person name="Tripathy S."/>
            <person name="Ishaque N."/>
            <person name="Boot N."/>
            <person name="Cabral A."/>
            <person name="Kemen E."/>
            <person name="Thines M."/>
            <person name="Ah-Fong A."/>
            <person name="Anderson R."/>
            <person name="Badejoko W."/>
            <person name="Bittner-Eddy P."/>
            <person name="Boore J.L."/>
            <person name="Chibucos M.C."/>
            <person name="Coates M."/>
            <person name="Dehal P."/>
            <person name="Delehaunty K."/>
            <person name="Dong S."/>
            <person name="Downton P."/>
            <person name="Dumas B."/>
            <person name="Fabro G."/>
            <person name="Fronick C."/>
            <person name="Fuerstenberg S.I."/>
            <person name="Fulton L."/>
            <person name="Gaulin E."/>
            <person name="Govers F."/>
            <person name="Hughes L."/>
            <person name="Humphray S."/>
            <person name="Jiang R.H."/>
            <person name="Judelson H."/>
            <person name="Kamoun S."/>
            <person name="Kyung K."/>
            <person name="Meijer H."/>
            <person name="Minx P."/>
            <person name="Morris P."/>
            <person name="Nelson J."/>
            <person name="Phuntumart V."/>
            <person name="Qutob D."/>
            <person name="Rehmany A."/>
            <person name="Rougon-Cardoso A."/>
            <person name="Ryden P."/>
            <person name="Torto-Alalibo T."/>
            <person name="Studholme D."/>
            <person name="Wang Y."/>
            <person name="Win J."/>
            <person name="Wood J."/>
            <person name="Clifton S.W."/>
            <person name="Rogers J."/>
            <person name="Van den Ackerveken G."/>
            <person name="Jones J.D."/>
            <person name="McDowell J.M."/>
            <person name="Beynon J."/>
            <person name="Tyler B.M."/>
        </authorList>
    </citation>
    <scope>NUCLEOTIDE SEQUENCE [LARGE SCALE GENOMIC DNA]</scope>
    <source>
        <strain evidence="2">Emoy2</strain>
    </source>
</reference>
<dbReference type="EnsemblProtists" id="HpaT802682">
    <property type="protein sequence ID" value="HpaP802682"/>
    <property type="gene ID" value="HpaG802682"/>
</dbReference>
<organism evidence="1 2">
    <name type="scientific">Hyaloperonospora arabidopsidis (strain Emoy2)</name>
    <name type="common">Downy mildew agent</name>
    <name type="synonym">Peronospora arabidopsidis</name>
    <dbReference type="NCBI Taxonomy" id="559515"/>
    <lineage>
        <taxon>Eukaryota</taxon>
        <taxon>Sar</taxon>
        <taxon>Stramenopiles</taxon>
        <taxon>Oomycota</taxon>
        <taxon>Peronosporomycetes</taxon>
        <taxon>Peronosporales</taxon>
        <taxon>Peronosporaceae</taxon>
        <taxon>Hyaloperonospora</taxon>
    </lineage>
</organism>
<protein>
    <submittedName>
        <fullName evidence="1">Uncharacterized protein</fullName>
    </submittedName>
</protein>
<dbReference type="EMBL" id="JH597989">
    <property type="status" value="NOT_ANNOTATED_CDS"/>
    <property type="molecule type" value="Genomic_DNA"/>
</dbReference>
<dbReference type="AlphaFoldDB" id="M4B8S5"/>